<gene>
    <name evidence="1" type="ORF">QAD02_012478</name>
</gene>
<organism evidence="1 2">
    <name type="scientific">Eretmocerus hayati</name>
    <dbReference type="NCBI Taxonomy" id="131215"/>
    <lineage>
        <taxon>Eukaryota</taxon>
        <taxon>Metazoa</taxon>
        <taxon>Ecdysozoa</taxon>
        <taxon>Arthropoda</taxon>
        <taxon>Hexapoda</taxon>
        <taxon>Insecta</taxon>
        <taxon>Pterygota</taxon>
        <taxon>Neoptera</taxon>
        <taxon>Endopterygota</taxon>
        <taxon>Hymenoptera</taxon>
        <taxon>Apocrita</taxon>
        <taxon>Proctotrupomorpha</taxon>
        <taxon>Chalcidoidea</taxon>
        <taxon>Aphelinidae</taxon>
        <taxon>Aphelininae</taxon>
        <taxon>Eretmocerus</taxon>
    </lineage>
</organism>
<dbReference type="Proteomes" id="UP001239111">
    <property type="component" value="Chromosome 2"/>
</dbReference>
<dbReference type="EMBL" id="CM056742">
    <property type="protein sequence ID" value="KAJ8676691.1"/>
    <property type="molecule type" value="Genomic_DNA"/>
</dbReference>
<accession>A0ACC2P1I3</accession>
<evidence type="ECO:0000313" key="2">
    <source>
        <dbReference type="Proteomes" id="UP001239111"/>
    </source>
</evidence>
<comment type="caution">
    <text evidence="1">The sequence shown here is derived from an EMBL/GenBank/DDBJ whole genome shotgun (WGS) entry which is preliminary data.</text>
</comment>
<evidence type="ECO:0000313" key="1">
    <source>
        <dbReference type="EMBL" id="KAJ8676691.1"/>
    </source>
</evidence>
<proteinExistence type="predicted"/>
<keyword evidence="2" id="KW-1185">Reference proteome</keyword>
<reference evidence="1" key="1">
    <citation type="submission" date="2023-04" db="EMBL/GenBank/DDBJ databases">
        <title>A chromosome-level genome assembly of the parasitoid wasp Eretmocerus hayati.</title>
        <authorList>
            <person name="Zhong Y."/>
            <person name="Liu S."/>
            <person name="Liu Y."/>
        </authorList>
    </citation>
    <scope>NUCLEOTIDE SEQUENCE</scope>
    <source>
        <strain evidence="1">ZJU_SS_LIU_2023</strain>
    </source>
</reference>
<name>A0ACC2P1I3_9HYME</name>
<sequence length="231" mass="25786">MGACLGRCFDSITLSNTFTRNSPYRRHQDIPDAQEGQLTEVDQPLGESHEQHCNDQSRSRRLLSFLTLKHFKQNSAIPTAVEMVEKRSWPNFSNKYTKLGSTNASVSSGLDNQLQMLDPRGLLGHQECLSNSASSIDLEWENEGMPTPLVDSDKTNTPEDSVSEASLHNSQPSSLTASPWSRVSTPNSLEWDPVETDVVDIETENLLTEIELLTDRALEETGEWTNSNVYS</sequence>
<protein>
    <submittedName>
        <fullName evidence="1">Uncharacterized protein</fullName>
    </submittedName>
</protein>